<reference evidence="1" key="1">
    <citation type="submission" date="2022-04" db="EMBL/GenBank/DDBJ databases">
        <title>Genome of the entomopathogenic fungus Entomophthora muscae.</title>
        <authorList>
            <person name="Elya C."/>
            <person name="Lovett B.R."/>
            <person name="Lee E."/>
            <person name="Macias A.M."/>
            <person name="Hajek A.E."/>
            <person name="De Bivort B.L."/>
            <person name="Kasson M.T."/>
            <person name="De Fine Licht H.H."/>
            <person name="Stajich J.E."/>
        </authorList>
    </citation>
    <scope>NUCLEOTIDE SEQUENCE</scope>
    <source>
        <strain evidence="1">Berkeley</strain>
    </source>
</reference>
<dbReference type="EC" id="6.3.-.-" evidence="1"/>
<gene>
    <name evidence="1" type="primary">TFC4_3</name>
    <name evidence="1" type="ORF">DSO57_1027393</name>
</gene>
<evidence type="ECO:0000313" key="2">
    <source>
        <dbReference type="Proteomes" id="UP001165960"/>
    </source>
</evidence>
<keyword evidence="2" id="KW-1185">Reference proteome</keyword>
<protein>
    <submittedName>
        <fullName evidence="1">Transcription factor TFIIIC subunit tfc4, variant 2</fullName>
        <ecNumber evidence="1">6.3.-.-</ecNumber>
    </submittedName>
</protein>
<dbReference type="EMBL" id="QTSX02002296">
    <property type="protein sequence ID" value="KAJ9076321.1"/>
    <property type="molecule type" value="Genomic_DNA"/>
</dbReference>
<organism evidence="1 2">
    <name type="scientific">Entomophthora muscae</name>
    <dbReference type="NCBI Taxonomy" id="34485"/>
    <lineage>
        <taxon>Eukaryota</taxon>
        <taxon>Fungi</taxon>
        <taxon>Fungi incertae sedis</taxon>
        <taxon>Zoopagomycota</taxon>
        <taxon>Entomophthoromycotina</taxon>
        <taxon>Entomophthoromycetes</taxon>
        <taxon>Entomophthorales</taxon>
        <taxon>Entomophthoraceae</taxon>
        <taxon>Entomophthora</taxon>
    </lineage>
</organism>
<comment type="caution">
    <text evidence="1">The sequence shown here is derived from an EMBL/GenBank/DDBJ whole genome shotgun (WGS) entry which is preliminary data.</text>
</comment>
<dbReference type="Proteomes" id="UP001165960">
    <property type="component" value="Unassembled WGS sequence"/>
</dbReference>
<name>A0ACC2TPA5_9FUNG</name>
<accession>A0ACC2TPA5</accession>
<sequence length="681" mass="78150">MNVVREVMALAQEFKIERKCQKILDNALEYCLKSPQTPPGFTFKDIDLATELAIIEGDFMKGIRRIHRAFEILIENKTKEWDEEGVVLSEIVDEVASLQHTAHLPLRLKVKLGVLLILVHLPAQGKPFLSRLYEAPIEEYSDLYFEVASILAMNEHHLSALEVLNEFEFRHPEPHTIDYIMAKATSHFKLGESDAAISLLKEAELLDPNDPSPKSALSIIYEELGQDTLALDYFAKARDLHYFTISKKRRQTMNDNARNSPRPHRNSRSARLGGIFSSDFRFQGGELDQGEDSLVLGKGHFKYSLLTDNSQTINKLLTRFSSVAFRQDRGSVELFFRLGFALYREFIRRRAENGKDLPLELKYALSLPSIEAQLNFSCPALLLATLCKLPLFHWLAFFTHLSQTLARYERHIDAQQVLRNVEKNTCMRAHEQPRLYLLLLAMGIADNVSDYNSLSDHLRYLFGENNPCFHGDIYTFYMAVMAMGRAKQNTFGSCTNFRFFNRAARRLEKANPSKAHYAASQYLLGHMVCSSRSFTKSLSYFFNAHKEFPDDPAICLSLAIAYQHIAFQRNTTNRHIQILQSFTYLIRYGKIKGFNQEVRYNFGRAFHRLALFNLAIPHYEAALAFSDRSHQLRNQGLFNSPEIIPLDQDLSFEAAYNLSLIYHQIGSPGLADMYVQKYCVV</sequence>
<keyword evidence="1" id="KW-0436">Ligase</keyword>
<evidence type="ECO:0000313" key="1">
    <source>
        <dbReference type="EMBL" id="KAJ9076321.1"/>
    </source>
</evidence>
<proteinExistence type="predicted"/>